<dbReference type="InterPro" id="IPR036873">
    <property type="entry name" value="Rhodanese-like_dom_sf"/>
</dbReference>
<evidence type="ECO:0000256" key="9">
    <source>
        <dbReference type="ARBA" id="ARBA00023268"/>
    </source>
</evidence>
<evidence type="ECO:0000256" key="3">
    <source>
        <dbReference type="ARBA" id="ARBA00022679"/>
    </source>
</evidence>
<dbReference type="GO" id="GO:0046872">
    <property type="term" value="F:metal ion binding"/>
    <property type="evidence" value="ECO:0007669"/>
    <property type="project" value="UniProtKB-KW"/>
</dbReference>
<dbReference type="PROSITE" id="PS50206">
    <property type="entry name" value="RHODANESE_3"/>
    <property type="match status" value="1"/>
</dbReference>
<dbReference type="Pfam" id="PF00581">
    <property type="entry name" value="Rhodanese"/>
    <property type="match status" value="1"/>
</dbReference>
<dbReference type="InterPro" id="IPR050229">
    <property type="entry name" value="GlpE_sulfurtransferase"/>
</dbReference>
<evidence type="ECO:0000256" key="7">
    <source>
        <dbReference type="ARBA" id="ARBA00022833"/>
    </source>
</evidence>
<evidence type="ECO:0000256" key="4">
    <source>
        <dbReference type="ARBA" id="ARBA00022694"/>
    </source>
</evidence>
<proteinExistence type="predicted"/>
<reference evidence="11" key="1">
    <citation type="submission" date="2021-01" db="EMBL/GenBank/DDBJ databases">
        <authorList>
            <person name="Corre E."/>
            <person name="Pelletier E."/>
            <person name="Niang G."/>
            <person name="Scheremetjew M."/>
            <person name="Finn R."/>
            <person name="Kale V."/>
            <person name="Holt S."/>
            <person name="Cochrane G."/>
            <person name="Meng A."/>
            <person name="Brown T."/>
            <person name="Cohen L."/>
        </authorList>
    </citation>
    <scope>NUCLEOTIDE SEQUENCE</scope>
    <source>
        <strain evidence="11">ECT3854</strain>
    </source>
</reference>
<dbReference type="GO" id="GO:0005829">
    <property type="term" value="C:cytosol"/>
    <property type="evidence" value="ECO:0007669"/>
    <property type="project" value="UniProtKB-SubCell"/>
</dbReference>
<keyword evidence="7" id="KW-0862">Zinc</keyword>
<keyword evidence="3" id="KW-0808">Transferase</keyword>
<gene>
    <name evidence="11" type="ORF">CTEN0397_LOCUS2409</name>
</gene>
<dbReference type="FunFam" id="3.40.250.10:FF:000014">
    <property type="entry name" value="Adenylyltransferase and sulfurtransferase MOCS3"/>
    <property type="match status" value="1"/>
</dbReference>
<dbReference type="GO" id="GO:0008033">
    <property type="term" value="P:tRNA processing"/>
    <property type="evidence" value="ECO:0007669"/>
    <property type="project" value="UniProtKB-KW"/>
</dbReference>
<feature type="domain" description="Rhodanese" evidence="10">
    <location>
        <begin position="85"/>
        <end position="182"/>
    </location>
</feature>
<dbReference type="InterPro" id="IPR001763">
    <property type="entry name" value="Rhodanese-like_dom"/>
</dbReference>
<evidence type="ECO:0000256" key="2">
    <source>
        <dbReference type="ARBA" id="ARBA00022490"/>
    </source>
</evidence>
<accession>A0A7S1GJM2</accession>
<dbReference type="PANTHER" id="PTHR43031">
    <property type="entry name" value="FAD-DEPENDENT OXIDOREDUCTASE"/>
    <property type="match status" value="1"/>
</dbReference>
<keyword evidence="8" id="KW-0067">ATP-binding</keyword>
<comment type="subcellular location">
    <subcellularLocation>
        <location evidence="1">Cytoplasm</location>
        <location evidence="1">Cytosol</location>
    </subcellularLocation>
</comment>
<sequence>MKDRLLMYDSLRCSFMSIKKPPKSKKCPVCSDQATIHSMSDSQHITEGARGPNVCPIPSPARKMATSIPRNLHVSCLEYNEVRTSGKEHVLLDVRTKRQFEICSLPGAVNIPLESLKDDLETLEQLSDGSKPVYCLCRRGVFSVEATRVLSEAMRDHPRISSVQNIYGGLLAWSQEVDPLFPMY</sequence>
<organism evidence="11">
    <name type="scientific">Cyclophora tenuis</name>
    <name type="common">Marine diatom</name>
    <dbReference type="NCBI Taxonomy" id="216820"/>
    <lineage>
        <taxon>Eukaryota</taxon>
        <taxon>Sar</taxon>
        <taxon>Stramenopiles</taxon>
        <taxon>Ochrophyta</taxon>
        <taxon>Bacillariophyta</taxon>
        <taxon>Fragilariophyceae</taxon>
        <taxon>Fragilariophycidae</taxon>
        <taxon>Cyclophorales</taxon>
        <taxon>Cyclophoraceae</taxon>
        <taxon>Cyclophora</taxon>
    </lineage>
</organism>
<dbReference type="GO" id="GO:0005524">
    <property type="term" value="F:ATP binding"/>
    <property type="evidence" value="ECO:0007669"/>
    <property type="project" value="UniProtKB-KW"/>
</dbReference>
<keyword evidence="9" id="KW-0511">Multifunctional enzyme</keyword>
<evidence type="ECO:0000259" key="10">
    <source>
        <dbReference type="PROSITE" id="PS50206"/>
    </source>
</evidence>
<dbReference type="SUPFAM" id="SSF52821">
    <property type="entry name" value="Rhodanese/Cell cycle control phosphatase"/>
    <property type="match status" value="1"/>
</dbReference>
<protein>
    <recommendedName>
        <fullName evidence="10">Rhodanese domain-containing protein</fullName>
    </recommendedName>
</protein>
<evidence type="ECO:0000313" key="11">
    <source>
        <dbReference type="EMBL" id="CAD8931387.1"/>
    </source>
</evidence>
<evidence type="ECO:0000256" key="6">
    <source>
        <dbReference type="ARBA" id="ARBA00022741"/>
    </source>
</evidence>
<dbReference type="Gene3D" id="3.40.250.10">
    <property type="entry name" value="Rhodanese-like domain"/>
    <property type="match status" value="1"/>
</dbReference>
<keyword evidence="4" id="KW-0819">tRNA processing</keyword>
<keyword evidence="5" id="KW-0479">Metal-binding</keyword>
<name>A0A7S1GJM2_CYCTE</name>
<keyword evidence="6" id="KW-0547">Nucleotide-binding</keyword>
<keyword evidence="2" id="KW-0963">Cytoplasm</keyword>
<evidence type="ECO:0000256" key="8">
    <source>
        <dbReference type="ARBA" id="ARBA00022840"/>
    </source>
</evidence>
<evidence type="ECO:0000256" key="1">
    <source>
        <dbReference type="ARBA" id="ARBA00004514"/>
    </source>
</evidence>
<dbReference type="AlphaFoldDB" id="A0A7S1GJM2"/>
<evidence type="ECO:0000256" key="5">
    <source>
        <dbReference type="ARBA" id="ARBA00022723"/>
    </source>
</evidence>
<dbReference type="SMART" id="SM00450">
    <property type="entry name" value="RHOD"/>
    <property type="match status" value="1"/>
</dbReference>
<dbReference type="GO" id="GO:0016740">
    <property type="term" value="F:transferase activity"/>
    <property type="evidence" value="ECO:0007669"/>
    <property type="project" value="UniProtKB-KW"/>
</dbReference>
<dbReference type="PANTHER" id="PTHR43031:SF1">
    <property type="entry name" value="PYRIDINE NUCLEOTIDE-DISULPHIDE OXIDOREDUCTASE"/>
    <property type="match status" value="1"/>
</dbReference>
<dbReference type="EMBL" id="HBFW01003692">
    <property type="protein sequence ID" value="CAD8931387.1"/>
    <property type="molecule type" value="Transcribed_RNA"/>
</dbReference>